<sequence>MTGPIAIVAAACRMPDADSREAFWDNLIAERVSLRPPPVDRWPDHPDARVGAFLEDVRGFDAAFFGMSGGEAEVTDPQQRLLLETAHEALERAGFAGPRRRNRRVGVFVGVGQSDYQEGILRLLWSGVSVHPSAAVGNLRNLIPARVAHSMDLSGPALAVDTACSSSLVALHLACESLNRGECELALAGGITLNLTPTVFTVLARWCRTASSCRGRAACASRRCPRPRKVRWSDCCGWCVTGCCAFWTKEGPSSPKGPRTRGRRTRRTRYSSGCAGRRWTSGLLPVSSPGAPSWRASPCMPTRTFTRTTGRGWVRYA</sequence>
<comment type="caution">
    <text evidence="5">The sequence shown here is derived from an EMBL/GenBank/DDBJ whole genome shotgun (WGS) entry which is preliminary data.</text>
</comment>
<protein>
    <submittedName>
        <fullName evidence="5">Polyketide synthase</fullName>
    </submittedName>
</protein>
<dbReference type="PANTHER" id="PTHR43775:SF37">
    <property type="entry name" value="SI:DKEY-61P9.11"/>
    <property type="match status" value="1"/>
</dbReference>
<dbReference type="EMBL" id="JAPNKA010000001">
    <property type="protein sequence ID" value="MCY1080600.1"/>
    <property type="molecule type" value="Genomic_DNA"/>
</dbReference>
<keyword evidence="3" id="KW-0808">Transferase</keyword>
<evidence type="ECO:0000313" key="5">
    <source>
        <dbReference type="EMBL" id="MCY1080600.1"/>
    </source>
</evidence>
<dbReference type="Proteomes" id="UP001207654">
    <property type="component" value="Unassembled WGS sequence"/>
</dbReference>
<keyword evidence="2" id="KW-0597">Phosphoprotein</keyword>
<dbReference type="InterPro" id="IPR018201">
    <property type="entry name" value="Ketoacyl_synth_AS"/>
</dbReference>
<accession>A0ABT4AG05</accession>
<dbReference type="InterPro" id="IPR014030">
    <property type="entry name" value="Ketoacyl_synth_N"/>
</dbReference>
<dbReference type="CDD" id="cd00833">
    <property type="entry name" value="PKS"/>
    <property type="match status" value="1"/>
</dbReference>
<keyword evidence="1" id="KW-0596">Phosphopantetheine</keyword>
<evidence type="ECO:0000313" key="6">
    <source>
        <dbReference type="Proteomes" id="UP001207654"/>
    </source>
</evidence>
<dbReference type="SMART" id="SM00825">
    <property type="entry name" value="PKS_KS"/>
    <property type="match status" value="1"/>
</dbReference>
<dbReference type="InterPro" id="IPR050091">
    <property type="entry name" value="PKS_NRPS_Biosynth_Enz"/>
</dbReference>
<evidence type="ECO:0000256" key="2">
    <source>
        <dbReference type="ARBA" id="ARBA00022553"/>
    </source>
</evidence>
<gene>
    <name evidence="5" type="ORF">OV287_39770</name>
</gene>
<evidence type="ECO:0000256" key="3">
    <source>
        <dbReference type="ARBA" id="ARBA00022679"/>
    </source>
</evidence>
<dbReference type="InterPro" id="IPR016039">
    <property type="entry name" value="Thiolase-like"/>
</dbReference>
<name>A0ABT4AG05_9BACT</name>
<reference evidence="5 6" key="1">
    <citation type="submission" date="2022-11" db="EMBL/GenBank/DDBJ databases">
        <title>Minimal conservation of predation-associated metabolite biosynthetic gene clusters underscores biosynthetic potential of Myxococcota including descriptions for ten novel species: Archangium lansinium sp. nov., Myxococcus landrumus sp. nov., Nannocystis bai.</title>
        <authorList>
            <person name="Ahearne A."/>
            <person name="Stevens C."/>
            <person name="Phillips K."/>
        </authorList>
    </citation>
    <scope>NUCLEOTIDE SEQUENCE [LARGE SCALE GENOMIC DNA]</scope>
    <source>
        <strain evidence="5 6">MIWBW</strain>
    </source>
</reference>
<keyword evidence="6" id="KW-1185">Reference proteome</keyword>
<dbReference type="SUPFAM" id="SSF53901">
    <property type="entry name" value="Thiolase-like"/>
    <property type="match status" value="1"/>
</dbReference>
<evidence type="ECO:0000259" key="4">
    <source>
        <dbReference type="PROSITE" id="PS52004"/>
    </source>
</evidence>
<dbReference type="RefSeq" id="WP_267539253.1">
    <property type="nucleotide sequence ID" value="NZ_JAPNKA010000001.1"/>
</dbReference>
<dbReference type="PANTHER" id="PTHR43775">
    <property type="entry name" value="FATTY ACID SYNTHASE"/>
    <property type="match status" value="1"/>
</dbReference>
<proteinExistence type="predicted"/>
<organism evidence="5 6">
    <name type="scientific">Archangium lansingense</name>
    <dbReference type="NCBI Taxonomy" id="2995310"/>
    <lineage>
        <taxon>Bacteria</taxon>
        <taxon>Pseudomonadati</taxon>
        <taxon>Myxococcota</taxon>
        <taxon>Myxococcia</taxon>
        <taxon>Myxococcales</taxon>
        <taxon>Cystobacterineae</taxon>
        <taxon>Archangiaceae</taxon>
        <taxon>Archangium</taxon>
    </lineage>
</organism>
<dbReference type="PROSITE" id="PS00606">
    <property type="entry name" value="KS3_1"/>
    <property type="match status" value="1"/>
</dbReference>
<dbReference type="PROSITE" id="PS52004">
    <property type="entry name" value="KS3_2"/>
    <property type="match status" value="1"/>
</dbReference>
<evidence type="ECO:0000256" key="1">
    <source>
        <dbReference type="ARBA" id="ARBA00022450"/>
    </source>
</evidence>
<dbReference type="InterPro" id="IPR020841">
    <property type="entry name" value="PKS_Beta-ketoAc_synthase_dom"/>
</dbReference>
<feature type="domain" description="Ketosynthase family 3 (KS3)" evidence="4">
    <location>
        <begin position="2"/>
        <end position="317"/>
    </location>
</feature>
<dbReference type="Pfam" id="PF00109">
    <property type="entry name" value="ketoacyl-synt"/>
    <property type="match status" value="1"/>
</dbReference>
<dbReference type="Gene3D" id="3.40.47.10">
    <property type="match status" value="1"/>
</dbReference>